<sequence length="156" mass="17694">MKIYFEILFLIILVFIFAYALFYSVNILFAPGAQQGEACFGQNCFFVELAKTNAEREKGLMYRKELNKNSGMLFVFDKEGVYPFWMQNTLISLDIIWINSNNKIVFIAENAQPCKGLICSQIKPGVKAKYVLEINAGLANNFNIKIGDLVQITPSL</sequence>
<proteinExistence type="predicted"/>
<dbReference type="EMBL" id="MHPJ01000017">
    <property type="protein sequence ID" value="OGZ78582.1"/>
    <property type="molecule type" value="Genomic_DNA"/>
</dbReference>
<dbReference type="PANTHER" id="PTHR37953:SF1">
    <property type="entry name" value="UPF0127 PROTEIN MJ1496"/>
    <property type="match status" value="1"/>
</dbReference>
<evidence type="ECO:0008006" key="4">
    <source>
        <dbReference type="Google" id="ProtNLM"/>
    </source>
</evidence>
<dbReference type="InterPro" id="IPR038695">
    <property type="entry name" value="Saro_0823-like_sf"/>
</dbReference>
<dbReference type="AlphaFoldDB" id="A0A1G2IV98"/>
<dbReference type="Gene3D" id="2.60.120.1140">
    <property type="entry name" value="Protein of unknown function DUF192"/>
    <property type="match status" value="1"/>
</dbReference>
<keyword evidence="1" id="KW-0812">Transmembrane</keyword>
<name>A0A1G2IV98_9BACT</name>
<dbReference type="STRING" id="1802223.A2358_01760"/>
<feature type="transmembrane region" description="Helical" evidence="1">
    <location>
        <begin position="7"/>
        <end position="29"/>
    </location>
</feature>
<keyword evidence="1" id="KW-0472">Membrane</keyword>
<comment type="caution">
    <text evidence="2">The sequence shown here is derived from an EMBL/GenBank/DDBJ whole genome shotgun (WGS) entry which is preliminary data.</text>
</comment>
<dbReference type="Proteomes" id="UP000178650">
    <property type="component" value="Unassembled WGS sequence"/>
</dbReference>
<dbReference type="PANTHER" id="PTHR37953">
    <property type="entry name" value="UPF0127 PROTEIN MJ1496"/>
    <property type="match status" value="1"/>
</dbReference>
<organism evidence="2 3">
    <name type="scientific">Candidatus Staskawiczbacteria bacterium RIFOXYB1_FULL_37_44</name>
    <dbReference type="NCBI Taxonomy" id="1802223"/>
    <lineage>
        <taxon>Bacteria</taxon>
        <taxon>Candidatus Staskawicziibacteriota</taxon>
    </lineage>
</organism>
<dbReference type="Pfam" id="PF02643">
    <property type="entry name" value="DUF192"/>
    <property type="match status" value="1"/>
</dbReference>
<evidence type="ECO:0000313" key="3">
    <source>
        <dbReference type="Proteomes" id="UP000178650"/>
    </source>
</evidence>
<dbReference type="InterPro" id="IPR003795">
    <property type="entry name" value="DUF192"/>
</dbReference>
<accession>A0A1G2IV98</accession>
<protein>
    <recommendedName>
        <fullName evidence="4">DUF192 domain-containing protein</fullName>
    </recommendedName>
</protein>
<evidence type="ECO:0000313" key="2">
    <source>
        <dbReference type="EMBL" id="OGZ78582.1"/>
    </source>
</evidence>
<evidence type="ECO:0000256" key="1">
    <source>
        <dbReference type="SAM" id="Phobius"/>
    </source>
</evidence>
<reference evidence="2 3" key="1">
    <citation type="journal article" date="2016" name="Nat. Commun.">
        <title>Thousands of microbial genomes shed light on interconnected biogeochemical processes in an aquifer system.</title>
        <authorList>
            <person name="Anantharaman K."/>
            <person name="Brown C.T."/>
            <person name="Hug L.A."/>
            <person name="Sharon I."/>
            <person name="Castelle C.J."/>
            <person name="Probst A.J."/>
            <person name="Thomas B.C."/>
            <person name="Singh A."/>
            <person name="Wilkins M.J."/>
            <person name="Karaoz U."/>
            <person name="Brodie E.L."/>
            <person name="Williams K.H."/>
            <person name="Hubbard S.S."/>
            <person name="Banfield J.F."/>
        </authorList>
    </citation>
    <scope>NUCLEOTIDE SEQUENCE [LARGE SCALE GENOMIC DNA]</scope>
</reference>
<keyword evidence="1" id="KW-1133">Transmembrane helix</keyword>
<gene>
    <name evidence="2" type="ORF">A2358_01760</name>
</gene>